<dbReference type="RefSeq" id="WP_011421668.1">
    <property type="nucleotide sequence ID" value="NC_007760.1"/>
</dbReference>
<reference evidence="2" key="1">
    <citation type="submission" date="2006-01" db="EMBL/GenBank/DDBJ databases">
        <title>Complete sequence of Anaeromyxobacter dehalogenans 2CP-C.</title>
        <authorList>
            <consortium name="US DOE Joint Genome Institute"/>
            <person name="Copeland A."/>
            <person name="Lucas S."/>
            <person name="Lapidus A."/>
            <person name="Barry K."/>
            <person name="Detter J.C."/>
            <person name="Glavina T."/>
            <person name="Hammon N."/>
            <person name="Israni S."/>
            <person name="Pitluck S."/>
            <person name="Brettin T."/>
            <person name="Bruce D."/>
            <person name="Han C."/>
            <person name="Tapia R."/>
            <person name="Gilna P."/>
            <person name="Kiss H."/>
            <person name="Schmutz J."/>
            <person name="Larimer F."/>
            <person name="Land M."/>
            <person name="Kyrpides N."/>
            <person name="Anderson I."/>
            <person name="Sanford R.A."/>
            <person name="Ritalahti K.M."/>
            <person name="Thomas H.S."/>
            <person name="Kirby J.R."/>
            <person name="Zhulin I.B."/>
            <person name="Loeffler F.E."/>
            <person name="Richardson P."/>
        </authorList>
    </citation>
    <scope>NUCLEOTIDE SEQUENCE</scope>
    <source>
        <strain evidence="2">2CP-C</strain>
    </source>
</reference>
<dbReference type="OrthoDB" id="9801679at2"/>
<dbReference type="InterPro" id="IPR003141">
    <property type="entry name" value="Pol/His_phosphatase_N"/>
</dbReference>
<proteinExistence type="predicted"/>
<dbReference type="InterPro" id="IPR016195">
    <property type="entry name" value="Pol/histidinol_Pase-like"/>
</dbReference>
<dbReference type="InterPro" id="IPR052018">
    <property type="entry name" value="PHP_domain"/>
</dbReference>
<dbReference type="EMBL" id="CP000251">
    <property type="protein sequence ID" value="ABC82386.1"/>
    <property type="molecule type" value="Genomic_DNA"/>
</dbReference>
<dbReference type="STRING" id="290397.Adeh_2616"/>
<accession>Q2IL52</accession>
<organism evidence="2 3">
    <name type="scientific">Anaeromyxobacter dehalogenans (strain 2CP-C)</name>
    <dbReference type="NCBI Taxonomy" id="290397"/>
    <lineage>
        <taxon>Bacteria</taxon>
        <taxon>Pseudomonadati</taxon>
        <taxon>Myxococcota</taxon>
        <taxon>Myxococcia</taxon>
        <taxon>Myxococcales</taxon>
        <taxon>Cystobacterineae</taxon>
        <taxon>Anaeromyxobacteraceae</taxon>
        <taxon>Anaeromyxobacter</taxon>
    </lineage>
</organism>
<dbReference type="GO" id="GO:0004534">
    <property type="term" value="F:5'-3' RNA exonuclease activity"/>
    <property type="evidence" value="ECO:0007669"/>
    <property type="project" value="TreeGrafter"/>
</dbReference>
<dbReference type="Proteomes" id="UP000001935">
    <property type="component" value="Chromosome"/>
</dbReference>
<name>Q2IL52_ANADE</name>
<dbReference type="KEGG" id="ade:Adeh_2616"/>
<dbReference type="AlphaFoldDB" id="Q2IL52"/>
<dbReference type="SUPFAM" id="SSF89550">
    <property type="entry name" value="PHP domain-like"/>
    <property type="match status" value="1"/>
</dbReference>
<dbReference type="Gene3D" id="3.20.20.140">
    <property type="entry name" value="Metal-dependent hydrolases"/>
    <property type="match status" value="1"/>
</dbReference>
<evidence type="ECO:0000259" key="1">
    <source>
        <dbReference type="SMART" id="SM00481"/>
    </source>
</evidence>
<feature type="domain" description="Polymerase/histidinol phosphatase N-terminal" evidence="1">
    <location>
        <begin position="45"/>
        <end position="106"/>
    </location>
</feature>
<dbReference type="PANTHER" id="PTHR42924:SF3">
    <property type="entry name" value="POLYMERASE_HISTIDINOL PHOSPHATASE N-TERMINAL DOMAIN-CONTAINING PROTEIN"/>
    <property type="match status" value="1"/>
</dbReference>
<dbReference type="eggNOG" id="COG0613">
    <property type="taxonomic scope" value="Bacteria"/>
</dbReference>
<gene>
    <name evidence="2" type="ordered locus">Adeh_2616</name>
</gene>
<evidence type="ECO:0000313" key="3">
    <source>
        <dbReference type="Proteomes" id="UP000001935"/>
    </source>
</evidence>
<sequence>MRRLLALALAAAVVGYLAFGAVAWQRRGLREAQASPALAAAEARGAWHVHTTASDGRGTLDEVARAARAAGLRFVVISDHDVLAPAEPRYQDGVLLVPATEASTRQGHVVALGVSRALTRAERDGDALAAIRALGGQAVIAHPLHPRRAFTGWGGGAWRGLEVLSNDTAWYRALADRDLRRVLAAVAVLPWDPPRAVLTLLGDPADELRRLDAELRRGRAAAGAGRAPAHVLLCSADAHGYPGYAAAFGAFSMHVPVTLGGDAARDAAAVRAALLDGRAACVLDGLAPAAGVRLTPTAEGALSLSLHGAAAGTRTYTLLHDGAPTGRFEAARDGSAGGTFRCGGRCPPGDYRAEVALDGRRWIFTNPVRIE</sequence>
<dbReference type="GO" id="GO:0035312">
    <property type="term" value="F:5'-3' DNA exonuclease activity"/>
    <property type="evidence" value="ECO:0007669"/>
    <property type="project" value="TreeGrafter"/>
</dbReference>
<dbReference type="SMART" id="SM00481">
    <property type="entry name" value="POLIIIAc"/>
    <property type="match status" value="1"/>
</dbReference>
<evidence type="ECO:0000313" key="2">
    <source>
        <dbReference type="EMBL" id="ABC82386.1"/>
    </source>
</evidence>
<dbReference type="PANTHER" id="PTHR42924">
    <property type="entry name" value="EXONUCLEASE"/>
    <property type="match status" value="1"/>
</dbReference>
<protein>
    <submittedName>
        <fullName evidence="2">Phosphoesterase, PHP-like protein</fullName>
    </submittedName>
</protein>
<dbReference type="HOGENOM" id="CLU_796762_0_0_7"/>